<protein>
    <submittedName>
        <fullName evidence="2">Uncharacterized protein</fullName>
    </submittedName>
</protein>
<keyword evidence="1" id="KW-0732">Signal</keyword>
<sequence length="42" mass="4854">MFLSLLPVFLFTIWLHHVIPSVCNVNELGSRKFTSYGIVAFR</sequence>
<organism evidence="2">
    <name type="scientific">Rhizophora mucronata</name>
    <name type="common">Asiatic mangrove</name>
    <dbReference type="NCBI Taxonomy" id="61149"/>
    <lineage>
        <taxon>Eukaryota</taxon>
        <taxon>Viridiplantae</taxon>
        <taxon>Streptophyta</taxon>
        <taxon>Embryophyta</taxon>
        <taxon>Tracheophyta</taxon>
        <taxon>Spermatophyta</taxon>
        <taxon>Magnoliopsida</taxon>
        <taxon>eudicotyledons</taxon>
        <taxon>Gunneridae</taxon>
        <taxon>Pentapetalae</taxon>
        <taxon>rosids</taxon>
        <taxon>fabids</taxon>
        <taxon>Malpighiales</taxon>
        <taxon>Rhizophoraceae</taxon>
        <taxon>Rhizophora</taxon>
    </lineage>
</organism>
<evidence type="ECO:0000256" key="1">
    <source>
        <dbReference type="SAM" id="SignalP"/>
    </source>
</evidence>
<evidence type="ECO:0000313" key="2">
    <source>
        <dbReference type="EMBL" id="MBW85496.1"/>
    </source>
</evidence>
<name>A0A2P2IWA2_RHIMU</name>
<dbReference type="EMBL" id="GGEC01005013">
    <property type="protein sequence ID" value="MBW85496.1"/>
    <property type="molecule type" value="Transcribed_RNA"/>
</dbReference>
<feature type="signal peptide" evidence="1">
    <location>
        <begin position="1"/>
        <end position="20"/>
    </location>
</feature>
<proteinExistence type="predicted"/>
<accession>A0A2P2IWA2</accession>
<dbReference type="AlphaFoldDB" id="A0A2P2IWA2"/>
<reference evidence="2" key="1">
    <citation type="submission" date="2018-02" db="EMBL/GenBank/DDBJ databases">
        <title>Rhizophora mucronata_Transcriptome.</title>
        <authorList>
            <person name="Meera S.P."/>
            <person name="Sreeshan A."/>
            <person name="Augustine A."/>
        </authorList>
    </citation>
    <scope>NUCLEOTIDE SEQUENCE</scope>
    <source>
        <tissue evidence="2">Leaf</tissue>
    </source>
</reference>
<feature type="chain" id="PRO_5015128558" evidence="1">
    <location>
        <begin position="21"/>
        <end position="42"/>
    </location>
</feature>